<dbReference type="PANTHER" id="PTHR23518:SF2">
    <property type="entry name" value="MAJOR FACILITATOR SUPERFAMILY TRANSPORTER"/>
    <property type="match status" value="1"/>
</dbReference>
<evidence type="ECO:0000313" key="3">
    <source>
        <dbReference type="Proteomes" id="UP001212326"/>
    </source>
</evidence>
<dbReference type="Pfam" id="PF07690">
    <property type="entry name" value="MFS_1"/>
    <property type="match status" value="1"/>
</dbReference>
<dbReference type="InterPro" id="IPR036259">
    <property type="entry name" value="MFS_trans_sf"/>
</dbReference>
<feature type="transmembrane region" description="Helical" evidence="1">
    <location>
        <begin position="296"/>
        <end position="313"/>
    </location>
</feature>
<keyword evidence="1" id="KW-0812">Transmembrane</keyword>
<dbReference type="PANTHER" id="PTHR23518">
    <property type="entry name" value="C-METHYLTRANSFERASE"/>
    <property type="match status" value="1"/>
</dbReference>
<dbReference type="InterPro" id="IPR011701">
    <property type="entry name" value="MFS"/>
</dbReference>
<feature type="transmembrane region" description="Helical" evidence="1">
    <location>
        <begin position="228"/>
        <end position="250"/>
    </location>
</feature>
<keyword evidence="3" id="KW-1185">Reference proteome</keyword>
<keyword evidence="1" id="KW-0472">Membrane</keyword>
<feature type="transmembrane region" description="Helical" evidence="1">
    <location>
        <begin position="256"/>
        <end position="275"/>
    </location>
</feature>
<reference evidence="2 3" key="1">
    <citation type="submission" date="2022-12" db="EMBL/GenBank/DDBJ databases">
        <authorList>
            <person name="Mo P."/>
        </authorList>
    </citation>
    <scope>NUCLEOTIDE SEQUENCE [LARGE SCALE GENOMIC DNA]</scope>
    <source>
        <strain evidence="2 3">HUAS 2-6</strain>
    </source>
</reference>
<feature type="transmembrane region" description="Helical" evidence="1">
    <location>
        <begin position="176"/>
        <end position="196"/>
    </location>
</feature>
<accession>A0ABY7P2K8</accession>
<feature type="transmembrane region" description="Helical" evidence="1">
    <location>
        <begin position="385"/>
        <end position="406"/>
    </location>
</feature>
<dbReference type="RefSeq" id="WP_270082407.1">
    <property type="nucleotide sequence ID" value="NZ_CP115300.1"/>
</dbReference>
<feature type="transmembrane region" description="Helical" evidence="1">
    <location>
        <begin position="153"/>
        <end position="170"/>
    </location>
</feature>
<dbReference type="Proteomes" id="UP001212326">
    <property type="component" value="Chromosome"/>
</dbReference>
<organism evidence="2 3">
    <name type="scientific">Streptomyces camelliae</name>
    <dbReference type="NCBI Taxonomy" id="3004093"/>
    <lineage>
        <taxon>Bacteria</taxon>
        <taxon>Bacillati</taxon>
        <taxon>Actinomycetota</taxon>
        <taxon>Actinomycetes</taxon>
        <taxon>Kitasatosporales</taxon>
        <taxon>Streptomycetaceae</taxon>
        <taxon>Streptomyces</taxon>
    </lineage>
</organism>
<feature type="transmembrane region" description="Helical" evidence="1">
    <location>
        <begin position="359"/>
        <end position="379"/>
    </location>
</feature>
<feature type="transmembrane region" description="Helical" evidence="1">
    <location>
        <begin position="26"/>
        <end position="49"/>
    </location>
</feature>
<dbReference type="Gene3D" id="1.20.1250.20">
    <property type="entry name" value="MFS general substrate transporter like domains"/>
    <property type="match status" value="1"/>
</dbReference>
<feature type="transmembrane region" description="Helical" evidence="1">
    <location>
        <begin position="89"/>
        <end position="104"/>
    </location>
</feature>
<sequence>MSIDAGAGSRISGLARSVPQGPARQLAVVSALDALGSGAFLTASVSIYVERLAVPAGQVGIGLSLAGTAALFSGVWLGHLSDRVGPRRLLLVLNTVLAIAFGLLPLVRGFWGFLLAIGVITMAQSGVNPSRSALSYHVLDAGSRVRLQAVQRALFNLGFAAGTALAGIVLEWGGEAGFIALTACNVLSYVGGWALVRRLPDPRPDASVSGSKHGAVQAALADLPFLRFVGLSAVLMLSESIFYVGFPLWIVSVADAPPGLAAGVFLINTAMVVLLQVRVGRGSDEPAAAARFMRRAVVALGAAGLTMAAGAGLRGTAAAVPIVVAAVLVTLAEMWNSAAGWKVLFTYPPAERQGTYQGVYGLGVSAQMIVGPVVVGSLLIPFGGAGWLCVGLVVLALLPMTSMLVAKVSGGQAPSTAETERPAATEAAS</sequence>
<evidence type="ECO:0000313" key="2">
    <source>
        <dbReference type="EMBL" id="WBO64749.1"/>
    </source>
</evidence>
<protein>
    <submittedName>
        <fullName evidence="2">MFS transporter</fullName>
    </submittedName>
</protein>
<feature type="transmembrane region" description="Helical" evidence="1">
    <location>
        <begin position="319"/>
        <end position="338"/>
    </location>
</feature>
<dbReference type="EMBL" id="CP115300">
    <property type="protein sequence ID" value="WBO64749.1"/>
    <property type="molecule type" value="Genomic_DNA"/>
</dbReference>
<proteinExistence type="predicted"/>
<keyword evidence="1" id="KW-1133">Transmembrane helix</keyword>
<evidence type="ECO:0000256" key="1">
    <source>
        <dbReference type="SAM" id="Phobius"/>
    </source>
</evidence>
<name>A0ABY7P2K8_9ACTN</name>
<dbReference type="SUPFAM" id="SSF103473">
    <property type="entry name" value="MFS general substrate transporter"/>
    <property type="match status" value="1"/>
</dbReference>
<feature type="transmembrane region" description="Helical" evidence="1">
    <location>
        <begin position="55"/>
        <end position="77"/>
    </location>
</feature>
<gene>
    <name evidence="2" type="ORF">O1G22_18850</name>
</gene>